<dbReference type="SUPFAM" id="SSF55424">
    <property type="entry name" value="FAD/NAD-linked reductases, dimerisation (C-terminal) domain"/>
    <property type="match status" value="1"/>
</dbReference>
<comment type="similarity">
    <text evidence="1 11">Belongs to the class-I pyridine nucleotide-disulfide oxidoreductase family.</text>
</comment>
<name>A0ABT5LAQ8_9GAMM</name>
<evidence type="ECO:0000313" key="15">
    <source>
        <dbReference type="Proteomes" id="UP001217178"/>
    </source>
</evidence>
<keyword evidence="7 11" id="KW-0520">NAD</keyword>
<dbReference type="Proteomes" id="UP001217178">
    <property type="component" value="Unassembled WGS sequence"/>
</dbReference>
<dbReference type="PIRSF" id="PIRSF000350">
    <property type="entry name" value="Mercury_reductase_MerA"/>
    <property type="match status" value="1"/>
</dbReference>
<dbReference type="SUPFAM" id="SSF51905">
    <property type="entry name" value="FAD/NAD(P)-binding domain"/>
    <property type="match status" value="1"/>
</dbReference>
<evidence type="ECO:0000256" key="4">
    <source>
        <dbReference type="ARBA" id="ARBA00022630"/>
    </source>
</evidence>
<dbReference type="InterPro" id="IPR006258">
    <property type="entry name" value="Lipoamide_DH"/>
</dbReference>
<keyword evidence="15" id="KW-1185">Reference proteome</keyword>
<sequence>MSTEIKAQVVVLGAGPAGYSAAFRCADLGLDTVLVERYSTLGGVCLNVGCIPSKALLHVAKVIEEAKALAQHGIVFGEPQTDIDKIRLWKEKVISQLTGGLGGMAKGRKVNVVNGVGKFTGANTLVVEGENGATTINFDNAIIAAGSRPIQLPFIPHDDSRVWDSTDALELKTVPGRLLVMGGGIIGLEMGTVYHALGSQIDVVEMFDQVIPAADKDIVKVFTKRVSKKFNLMLETKVTAVEAKEDGIYVTMEGKKAPAEPQRYDAVLVAIGRVPNGKLLDAGKAGVEVDERGFIHVDKQMRTNVPHIFAIGDIVGQPMLAHKGVHEGHVAAEVISGKKHYFDPKVIPSIAYTEPEVAWVGLTEKEAKEKGISYETATFPWAASGRAIASDCSDGMTKLIFDKESNRIIGGAIVGTNGGELLGEIGLAIEMGCDAEDIALTIHAHPTLYESIGMAAEIYEGSITDLPNPKAKKKK</sequence>
<keyword evidence="6 11" id="KW-0560">Oxidoreductase</keyword>
<dbReference type="InterPro" id="IPR023753">
    <property type="entry name" value="FAD/NAD-binding_dom"/>
</dbReference>
<evidence type="ECO:0000256" key="7">
    <source>
        <dbReference type="ARBA" id="ARBA00023027"/>
    </source>
</evidence>
<keyword evidence="5 11" id="KW-0274">FAD</keyword>
<comment type="miscellaneous">
    <text evidence="11">The active site is a redox-active disulfide bond.</text>
</comment>
<reference evidence="14 15" key="1">
    <citation type="submission" date="2023-02" db="EMBL/GenBank/DDBJ databases">
        <title>Entomopathogenic bacteria.</title>
        <authorList>
            <person name="Machado R.A."/>
        </authorList>
    </citation>
    <scope>NUCLEOTIDE SEQUENCE [LARGE SCALE GENOMIC DNA]</scope>
    <source>
        <strain evidence="14 15">XENO-10</strain>
    </source>
</reference>
<evidence type="ECO:0000256" key="2">
    <source>
        <dbReference type="ARBA" id="ARBA00012608"/>
    </source>
</evidence>
<dbReference type="NCBIfam" id="TIGR01350">
    <property type="entry name" value="lipoamide_DH"/>
    <property type="match status" value="1"/>
</dbReference>
<evidence type="ECO:0000256" key="9">
    <source>
        <dbReference type="ARBA" id="ARBA00023284"/>
    </source>
</evidence>
<organism evidence="14 15">
    <name type="scientific">Xenorhabdus yunnanensis</name>
    <dbReference type="NCBI Taxonomy" id="3025878"/>
    <lineage>
        <taxon>Bacteria</taxon>
        <taxon>Pseudomonadati</taxon>
        <taxon>Pseudomonadota</taxon>
        <taxon>Gammaproteobacteria</taxon>
        <taxon>Enterobacterales</taxon>
        <taxon>Morganellaceae</taxon>
        <taxon>Xenorhabdus</taxon>
    </lineage>
</organism>
<evidence type="ECO:0000256" key="1">
    <source>
        <dbReference type="ARBA" id="ARBA00007532"/>
    </source>
</evidence>
<protein>
    <recommendedName>
        <fullName evidence="3 11">Dihydrolipoyl dehydrogenase</fullName>
        <ecNumber evidence="2 11">1.8.1.4</ecNumber>
    </recommendedName>
</protein>
<dbReference type="InterPro" id="IPR050151">
    <property type="entry name" value="Class-I_Pyr_Nuc-Dis_Oxidored"/>
</dbReference>
<dbReference type="InterPro" id="IPR012999">
    <property type="entry name" value="Pyr_OxRdtase_I_AS"/>
</dbReference>
<dbReference type="RefSeq" id="WP_273553495.1">
    <property type="nucleotide sequence ID" value="NZ_JAQRFI010000003.1"/>
</dbReference>
<dbReference type="Pfam" id="PF07992">
    <property type="entry name" value="Pyr_redox_2"/>
    <property type="match status" value="1"/>
</dbReference>
<dbReference type="EC" id="1.8.1.4" evidence="2 11"/>
<feature type="domain" description="Pyridine nucleotide-disulphide oxidoreductase dimerisation" evidence="12">
    <location>
        <begin position="347"/>
        <end position="455"/>
    </location>
</feature>
<comment type="catalytic activity">
    <reaction evidence="10 11">
        <text>N(6)-[(R)-dihydrolipoyl]-L-lysyl-[protein] + NAD(+) = N(6)-[(R)-lipoyl]-L-lysyl-[protein] + NADH + H(+)</text>
        <dbReference type="Rhea" id="RHEA:15045"/>
        <dbReference type="Rhea" id="RHEA-COMP:10474"/>
        <dbReference type="Rhea" id="RHEA-COMP:10475"/>
        <dbReference type="ChEBI" id="CHEBI:15378"/>
        <dbReference type="ChEBI" id="CHEBI:57540"/>
        <dbReference type="ChEBI" id="CHEBI:57945"/>
        <dbReference type="ChEBI" id="CHEBI:83099"/>
        <dbReference type="ChEBI" id="CHEBI:83100"/>
        <dbReference type="EC" id="1.8.1.4"/>
    </reaction>
</comment>
<comment type="caution">
    <text evidence="14">The sequence shown here is derived from an EMBL/GenBank/DDBJ whole genome shotgun (WGS) entry which is preliminary data.</text>
</comment>
<dbReference type="Gene3D" id="3.30.390.30">
    <property type="match status" value="1"/>
</dbReference>
<proteinExistence type="inferred from homology"/>
<dbReference type="InterPro" id="IPR001100">
    <property type="entry name" value="Pyr_nuc-diS_OxRdtase"/>
</dbReference>
<dbReference type="PANTHER" id="PTHR22912:SF160">
    <property type="entry name" value="DIHYDROLIPOYL DEHYDROGENASE"/>
    <property type="match status" value="1"/>
</dbReference>
<dbReference type="Pfam" id="PF02852">
    <property type="entry name" value="Pyr_redox_dim"/>
    <property type="match status" value="1"/>
</dbReference>
<dbReference type="PRINTS" id="PR00411">
    <property type="entry name" value="PNDRDTASEI"/>
</dbReference>
<dbReference type="PANTHER" id="PTHR22912">
    <property type="entry name" value="DISULFIDE OXIDOREDUCTASE"/>
    <property type="match status" value="1"/>
</dbReference>
<keyword evidence="4 11" id="KW-0285">Flavoprotein</keyword>
<comment type="cofactor">
    <cofactor evidence="11">
        <name>FAD</name>
        <dbReference type="ChEBI" id="CHEBI:57692"/>
    </cofactor>
    <text evidence="11">Binds 1 FAD per subunit.</text>
</comment>
<evidence type="ECO:0000259" key="13">
    <source>
        <dbReference type="Pfam" id="PF07992"/>
    </source>
</evidence>
<evidence type="ECO:0000256" key="3">
    <source>
        <dbReference type="ARBA" id="ARBA00016961"/>
    </source>
</evidence>
<dbReference type="InterPro" id="IPR004099">
    <property type="entry name" value="Pyr_nucl-diS_OxRdtase_dimer"/>
</dbReference>
<evidence type="ECO:0000256" key="8">
    <source>
        <dbReference type="ARBA" id="ARBA00023157"/>
    </source>
</evidence>
<evidence type="ECO:0000313" key="14">
    <source>
        <dbReference type="EMBL" id="MDC9588117.1"/>
    </source>
</evidence>
<keyword evidence="9 11" id="KW-0676">Redox-active center</keyword>
<evidence type="ECO:0000256" key="5">
    <source>
        <dbReference type="ARBA" id="ARBA00022827"/>
    </source>
</evidence>
<evidence type="ECO:0000256" key="10">
    <source>
        <dbReference type="ARBA" id="ARBA00049187"/>
    </source>
</evidence>
<dbReference type="EMBL" id="JAQRFI010000003">
    <property type="protein sequence ID" value="MDC9588117.1"/>
    <property type="molecule type" value="Genomic_DNA"/>
</dbReference>
<gene>
    <name evidence="14" type="primary">lpdA</name>
    <name evidence="14" type="ORF">PSI23_02010</name>
</gene>
<dbReference type="InterPro" id="IPR036188">
    <property type="entry name" value="FAD/NAD-bd_sf"/>
</dbReference>
<evidence type="ECO:0000256" key="11">
    <source>
        <dbReference type="RuleBase" id="RU003692"/>
    </source>
</evidence>
<dbReference type="InterPro" id="IPR016156">
    <property type="entry name" value="FAD/NAD-linked_Rdtase_dimer_sf"/>
</dbReference>
<dbReference type="GO" id="GO:0004148">
    <property type="term" value="F:dihydrolipoyl dehydrogenase (NADH) activity"/>
    <property type="evidence" value="ECO:0007669"/>
    <property type="project" value="UniProtKB-EC"/>
</dbReference>
<feature type="domain" description="FAD/NAD(P)-binding" evidence="13">
    <location>
        <begin position="8"/>
        <end position="328"/>
    </location>
</feature>
<dbReference type="PROSITE" id="PS00076">
    <property type="entry name" value="PYRIDINE_REDOX_1"/>
    <property type="match status" value="1"/>
</dbReference>
<dbReference type="Gene3D" id="3.50.50.60">
    <property type="entry name" value="FAD/NAD(P)-binding domain"/>
    <property type="match status" value="2"/>
</dbReference>
<evidence type="ECO:0000259" key="12">
    <source>
        <dbReference type="Pfam" id="PF02852"/>
    </source>
</evidence>
<keyword evidence="8" id="KW-1015">Disulfide bond</keyword>
<evidence type="ECO:0000256" key="6">
    <source>
        <dbReference type="ARBA" id="ARBA00023002"/>
    </source>
</evidence>
<accession>A0ABT5LAQ8</accession>
<dbReference type="PRINTS" id="PR00368">
    <property type="entry name" value="FADPNR"/>
</dbReference>